<sequence>MDIVHPFGVPREGGQSSSSQPYYPGAPLFPAHTYNANRSSTNGGTAGSIFGGGISSNQTTHNTMANTEMMDTVPVLISTSNTTSSTSVTANNQLQLKPVLGKLNRKAARGGGSQWCKLAHRAQPMSAFDTLCNLCGANSSEFTVRTNGHETMVQTIFNAMQYQAVAPNEFLAKEKVSEEVLRDIYLPRLTAPQEQSETGAMMDTSTQNGMEAEEDPADANTTLLLAQNLVSFALYKLFAKWNVQPKPTRVKEQPSKNGVIRCREQLPVNPTSYHPATLLSIMVTPVSFEDVGETAVSPVRKNFVARVTVGEQSFTGTGQSKKVARKMAASEACKTLFGQRLMEELALKTYLENAGTVRRTPCVQQIVLSGRDEPFATGGEPQRQHAALVQMQLILVLLRGVQSHERTVLSNPPVHRRDPSGLMSMQDAPSVWPWNWRTSVWLCRSHTAMLPSLQHEKHTFESGLMASA</sequence>
<dbReference type="Proteomes" id="UP000075903">
    <property type="component" value="Unassembled WGS sequence"/>
</dbReference>
<dbReference type="PANTHER" id="PTHR46205">
    <property type="entry name" value="LOQUACIOUS, ISOFORM B"/>
    <property type="match status" value="1"/>
</dbReference>
<dbReference type="STRING" id="30066.A0A182UW21"/>
<dbReference type="GO" id="GO:0030422">
    <property type="term" value="P:siRNA processing"/>
    <property type="evidence" value="ECO:0007669"/>
    <property type="project" value="TreeGrafter"/>
</dbReference>
<dbReference type="SMART" id="SM00358">
    <property type="entry name" value="DSRM"/>
    <property type="match status" value="1"/>
</dbReference>
<dbReference type="InterPro" id="IPR014720">
    <property type="entry name" value="dsRBD_dom"/>
</dbReference>
<dbReference type="PROSITE" id="PS50137">
    <property type="entry name" value="DS_RBD"/>
    <property type="match status" value="1"/>
</dbReference>
<dbReference type="AlphaFoldDB" id="A0A182UW21"/>
<dbReference type="GO" id="GO:0070578">
    <property type="term" value="C:RISC-loading complex"/>
    <property type="evidence" value="ECO:0007669"/>
    <property type="project" value="TreeGrafter"/>
</dbReference>
<keyword evidence="1 2" id="KW-0694">RNA-binding</keyword>
<evidence type="ECO:0000256" key="2">
    <source>
        <dbReference type="PROSITE-ProRule" id="PRU00266"/>
    </source>
</evidence>
<evidence type="ECO:0000313" key="6">
    <source>
        <dbReference type="Proteomes" id="UP000075903"/>
    </source>
</evidence>
<dbReference type="Pfam" id="PF00035">
    <property type="entry name" value="dsrm"/>
    <property type="match status" value="1"/>
</dbReference>
<dbReference type="GO" id="GO:0035197">
    <property type="term" value="F:siRNA binding"/>
    <property type="evidence" value="ECO:0007669"/>
    <property type="project" value="TreeGrafter"/>
</dbReference>
<dbReference type="PANTHER" id="PTHR46205:SF5">
    <property type="entry name" value="BLANKS-RELATED"/>
    <property type="match status" value="1"/>
</dbReference>
<reference evidence="5" key="1">
    <citation type="submission" date="2020-05" db="UniProtKB">
        <authorList>
            <consortium name="EnsemblMetazoa"/>
        </authorList>
    </citation>
    <scope>IDENTIFICATION</scope>
    <source>
        <strain evidence="5">MAF</strain>
    </source>
</reference>
<feature type="domain" description="DRBM" evidence="4">
    <location>
        <begin position="287"/>
        <end position="338"/>
    </location>
</feature>
<organism evidence="5 6">
    <name type="scientific">Anopheles merus</name>
    <name type="common">Mosquito</name>
    <dbReference type="NCBI Taxonomy" id="30066"/>
    <lineage>
        <taxon>Eukaryota</taxon>
        <taxon>Metazoa</taxon>
        <taxon>Ecdysozoa</taxon>
        <taxon>Arthropoda</taxon>
        <taxon>Hexapoda</taxon>
        <taxon>Insecta</taxon>
        <taxon>Pterygota</taxon>
        <taxon>Neoptera</taxon>
        <taxon>Endopterygota</taxon>
        <taxon>Diptera</taxon>
        <taxon>Nematocera</taxon>
        <taxon>Culicoidea</taxon>
        <taxon>Culicidae</taxon>
        <taxon>Anophelinae</taxon>
        <taxon>Anopheles</taxon>
    </lineage>
</organism>
<accession>A0A182UW21</accession>
<proteinExistence type="predicted"/>
<feature type="region of interest" description="Disordered" evidence="3">
    <location>
        <begin position="1"/>
        <end position="22"/>
    </location>
</feature>
<dbReference type="CDD" id="cd00048">
    <property type="entry name" value="DSRM_SF"/>
    <property type="match status" value="1"/>
</dbReference>
<name>A0A182UW21_ANOME</name>
<evidence type="ECO:0000256" key="1">
    <source>
        <dbReference type="ARBA" id="ARBA00022884"/>
    </source>
</evidence>
<protein>
    <recommendedName>
        <fullName evidence="4">DRBM domain-containing protein</fullName>
    </recommendedName>
</protein>
<dbReference type="InterPro" id="IPR051247">
    <property type="entry name" value="RLC_Component"/>
</dbReference>
<dbReference type="VEuPathDB" id="VectorBase:AMEM004635"/>
<dbReference type="SUPFAM" id="SSF54768">
    <property type="entry name" value="dsRNA-binding domain-like"/>
    <property type="match status" value="1"/>
</dbReference>
<dbReference type="GO" id="GO:0016442">
    <property type="term" value="C:RISC complex"/>
    <property type="evidence" value="ECO:0007669"/>
    <property type="project" value="TreeGrafter"/>
</dbReference>
<keyword evidence="6" id="KW-1185">Reference proteome</keyword>
<dbReference type="GO" id="GO:0003725">
    <property type="term" value="F:double-stranded RNA binding"/>
    <property type="evidence" value="ECO:0007669"/>
    <property type="project" value="TreeGrafter"/>
</dbReference>
<evidence type="ECO:0000256" key="3">
    <source>
        <dbReference type="SAM" id="MobiDB-lite"/>
    </source>
</evidence>
<dbReference type="VEuPathDB" id="VectorBase:AMEM21_013235"/>
<dbReference type="Gene3D" id="3.30.160.20">
    <property type="match status" value="1"/>
</dbReference>
<evidence type="ECO:0000313" key="5">
    <source>
        <dbReference type="EnsemblMetazoa" id="AMEM004635-PA"/>
    </source>
</evidence>
<dbReference type="GO" id="GO:0005634">
    <property type="term" value="C:nucleus"/>
    <property type="evidence" value="ECO:0007669"/>
    <property type="project" value="TreeGrafter"/>
</dbReference>
<dbReference type="GO" id="GO:0070920">
    <property type="term" value="P:regulation of regulatory ncRNA processing"/>
    <property type="evidence" value="ECO:0007669"/>
    <property type="project" value="TreeGrafter"/>
</dbReference>
<dbReference type="GO" id="GO:0005737">
    <property type="term" value="C:cytoplasm"/>
    <property type="evidence" value="ECO:0007669"/>
    <property type="project" value="TreeGrafter"/>
</dbReference>
<evidence type="ECO:0000259" key="4">
    <source>
        <dbReference type="PROSITE" id="PS50137"/>
    </source>
</evidence>
<dbReference type="EnsemblMetazoa" id="AMEM004635-RA">
    <property type="protein sequence ID" value="AMEM004635-PA"/>
    <property type="gene ID" value="AMEM004635"/>
</dbReference>